<dbReference type="SUPFAM" id="SSF52096">
    <property type="entry name" value="ClpP/crotonase"/>
    <property type="match status" value="1"/>
</dbReference>
<dbReference type="InterPro" id="IPR029045">
    <property type="entry name" value="ClpP/crotonase-like_dom_sf"/>
</dbReference>
<dbReference type="GO" id="GO:0006635">
    <property type="term" value="P:fatty acid beta-oxidation"/>
    <property type="evidence" value="ECO:0007669"/>
    <property type="project" value="TreeGrafter"/>
</dbReference>
<organism evidence="1">
    <name type="scientific">Sheuella amnicola</name>
    <dbReference type="NCBI Taxonomy" id="2707330"/>
    <lineage>
        <taxon>Bacteria</taxon>
        <taxon>Pseudomonadati</taxon>
        <taxon>Pseudomonadota</taxon>
        <taxon>Betaproteobacteria</taxon>
        <taxon>Burkholderiales</taxon>
        <taxon>Alcaligenaceae</taxon>
        <taxon>Sheuella</taxon>
    </lineage>
</organism>
<reference evidence="1" key="1">
    <citation type="submission" date="2020-02" db="EMBL/GenBank/DDBJ databases">
        <authorList>
            <person name="Chen W.-M."/>
        </authorList>
    </citation>
    <scope>NUCLEOTIDE SEQUENCE</scope>
    <source>
        <strain evidence="1">NBD-18</strain>
    </source>
</reference>
<dbReference type="PANTHER" id="PTHR11941">
    <property type="entry name" value="ENOYL-COA HYDRATASE-RELATED"/>
    <property type="match status" value="1"/>
</dbReference>
<evidence type="ECO:0000313" key="1">
    <source>
        <dbReference type="EMBL" id="NDY83242.1"/>
    </source>
</evidence>
<dbReference type="EMBL" id="JAAGRN010000005">
    <property type="protein sequence ID" value="NDY83242.1"/>
    <property type="molecule type" value="Genomic_DNA"/>
</dbReference>
<dbReference type="CDD" id="cd06558">
    <property type="entry name" value="crotonase-like"/>
    <property type="match status" value="1"/>
</dbReference>
<dbReference type="InterPro" id="IPR001753">
    <property type="entry name" value="Enoyl-CoA_hydra/iso"/>
</dbReference>
<sequence length="267" mass="28607">MTSPVIYEQDDLGVVTLTLNHPETRNALTGTGIVEAMLQACDRIEHDPTVTAVIITANGPIFSSGGKIDEMQRQIGPEFNSAVLRQEYRHGIQRLPLAVHAIEVPTIAAVNGPAIGAGCDLACMCDLRIASEAATFAESFVKVGIVPGDGGAWFLPRVIGMARAAEMSFTGDAIDAQTALDWGMVSRVVPADQLLSTAQTLARKMATNSAPAVRMTKRLLREGQQSSLANLLELSAAYQAIVHKTEEHAAIVKDFMDKKAARRAQRS</sequence>
<dbReference type="PANTHER" id="PTHR11941:SF133">
    <property type="entry name" value="1,2-EPOXYPHENYLACETYL-COA ISOMERASE"/>
    <property type="match status" value="1"/>
</dbReference>
<accession>A0A6B2QZ17</accession>
<name>A0A6B2QZ17_9BURK</name>
<dbReference type="GO" id="GO:0003824">
    <property type="term" value="F:catalytic activity"/>
    <property type="evidence" value="ECO:0007669"/>
    <property type="project" value="UniProtKB-ARBA"/>
</dbReference>
<proteinExistence type="predicted"/>
<dbReference type="RefSeq" id="WP_163654194.1">
    <property type="nucleotide sequence ID" value="NZ_JAAGRN010000005.1"/>
</dbReference>
<gene>
    <name evidence="1" type="ORF">G3I67_08355</name>
</gene>
<dbReference type="Gene3D" id="3.90.226.10">
    <property type="entry name" value="2-enoyl-CoA Hydratase, Chain A, domain 1"/>
    <property type="match status" value="1"/>
</dbReference>
<dbReference type="Pfam" id="PF00378">
    <property type="entry name" value="ECH_1"/>
    <property type="match status" value="1"/>
</dbReference>
<comment type="caution">
    <text evidence="1">The sequence shown here is derived from an EMBL/GenBank/DDBJ whole genome shotgun (WGS) entry which is preliminary data.</text>
</comment>
<dbReference type="AlphaFoldDB" id="A0A6B2QZ17"/>
<dbReference type="NCBIfam" id="NF006699">
    <property type="entry name" value="PRK09245.1"/>
    <property type="match status" value="1"/>
</dbReference>
<protein>
    <submittedName>
        <fullName evidence="1">Crotonase/enoyl-CoA hydratase family protein</fullName>
    </submittedName>
</protein>